<protein>
    <recommendedName>
        <fullName evidence="3">SGNH hydrolase-type esterase domain-containing protein</fullName>
    </recommendedName>
</protein>
<sequence length="389" mass="42074">MSDKELRSYILRIAGHQQQQQKLQAVATRGSHLGAGLYPTKADDPAVSIQTSKTYHEFACDCTDVALIYGNYYDFDQLTPNKITDKASIEYPIGNTTRTEVFGPNGSREMAIEPGGLVESTGTGIRGKKGDGLYVYTGVSVPDGGKFPRGQVAYSNRGEGMKNGDVVDSGATDTHGQFVHHPVAIVGRPKEPTPAVLIVGDSIAGGAQDNPQDRGFIPLALGKDIPWIRVAKGNESSYGFAGTACRFRMRLAKYCTHSVIHYGTNDFLNKSLAQFQADLIALLQLLSDYGLKNYVCTIPPRTVSKTDMSPVNPAFATGGDVMKANEWLLSNPRPDLIAGVFDTAKVLRNPERPAEWDLAVLGSDGIHPGPVGHGRMSAVIEREKSKFKM</sequence>
<dbReference type="InterPro" id="IPR036514">
    <property type="entry name" value="SGNH_hydro_sf"/>
</dbReference>
<accession>A0A163YF31</accession>
<comment type="caution">
    <text evidence="1">The sequence shown here is derived from an EMBL/GenBank/DDBJ whole genome shotgun (WGS) entry which is preliminary data.</text>
</comment>
<evidence type="ECO:0000313" key="1">
    <source>
        <dbReference type="EMBL" id="KZE79326.1"/>
    </source>
</evidence>
<dbReference type="RefSeq" id="WP_063182019.1">
    <property type="nucleotide sequence ID" value="NZ_LQRA01000052.1"/>
</dbReference>
<dbReference type="EMBL" id="LQRA01000052">
    <property type="protein sequence ID" value="KZE79326.1"/>
    <property type="molecule type" value="Genomic_DNA"/>
</dbReference>
<keyword evidence="2" id="KW-1185">Reference proteome</keyword>
<proteinExistence type="predicted"/>
<reference evidence="2" key="1">
    <citation type="submission" date="2016-01" db="EMBL/GenBank/DDBJ databases">
        <title>Draft genome of Chromobacterium sp. F49.</title>
        <authorList>
            <person name="Hong K.W."/>
        </authorList>
    </citation>
    <scope>NUCLEOTIDE SEQUENCE [LARGE SCALE GENOMIC DNA]</scope>
    <source>
        <strain evidence="2">M63</strain>
    </source>
</reference>
<evidence type="ECO:0008006" key="3">
    <source>
        <dbReference type="Google" id="ProtNLM"/>
    </source>
</evidence>
<dbReference type="CDD" id="cd00229">
    <property type="entry name" value="SGNH_hydrolase"/>
    <property type="match status" value="1"/>
</dbReference>
<name>A0A163YF31_9BACL</name>
<dbReference type="OrthoDB" id="2642730at2"/>
<dbReference type="STRING" id="1007103.GCA_000213315_02851"/>
<dbReference type="SUPFAM" id="SSF52266">
    <property type="entry name" value="SGNH hydrolase"/>
    <property type="match status" value="1"/>
</dbReference>
<organism evidence="1 2">
    <name type="scientific">Paenibacillus elgii</name>
    <dbReference type="NCBI Taxonomy" id="189691"/>
    <lineage>
        <taxon>Bacteria</taxon>
        <taxon>Bacillati</taxon>
        <taxon>Bacillota</taxon>
        <taxon>Bacilli</taxon>
        <taxon>Bacillales</taxon>
        <taxon>Paenibacillaceae</taxon>
        <taxon>Paenibacillus</taxon>
    </lineage>
</organism>
<dbReference type="AlphaFoldDB" id="A0A163YF31"/>
<gene>
    <name evidence="1" type="ORF">AV654_17815</name>
</gene>
<evidence type="ECO:0000313" key="2">
    <source>
        <dbReference type="Proteomes" id="UP000076563"/>
    </source>
</evidence>
<dbReference type="Gene3D" id="3.40.50.1110">
    <property type="entry name" value="SGNH hydrolase"/>
    <property type="match status" value="1"/>
</dbReference>
<dbReference type="eggNOG" id="ENOG5032WQA">
    <property type="taxonomic scope" value="Bacteria"/>
</dbReference>
<dbReference type="Proteomes" id="UP000076563">
    <property type="component" value="Unassembled WGS sequence"/>
</dbReference>